<gene>
    <name evidence="1" type="ORF">L207DRAFT_563868</name>
</gene>
<dbReference type="InterPro" id="IPR011008">
    <property type="entry name" value="Dimeric_a/b-barrel"/>
</dbReference>
<evidence type="ECO:0008006" key="3">
    <source>
        <dbReference type="Google" id="ProtNLM"/>
    </source>
</evidence>
<proteinExistence type="predicted"/>
<evidence type="ECO:0000313" key="2">
    <source>
        <dbReference type="Proteomes" id="UP000235786"/>
    </source>
</evidence>
<dbReference type="PANTHER" id="PTHR40624:SF1">
    <property type="entry name" value="BIOSYNTHESIS MONOOXYGENASE, PUTATIVE (AFU_ORTHOLOGUE AFUA_1G12025)-RELATED"/>
    <property type="match status" value="1"/>
</dbReference>
<keyword evidence="2" id="KW-1185">Reference proteome</keyword>
<protein>
    <recommendedName>
        <fullName evidence="3">ABM domain-containing protein</fullName>
    </recommendedName>
</protein>
<accession>A0A2J6RX71</accession>
<dbReference type="PANTHER" id="PTHR40624">
    <property type="entry name" value="BIOSYNTHESIS MONOOXYGENASE, PUTATIVE (AFU_ORTHOLOGUE AFUA_1G12025)-RELATED"/>
    <property type="match status" value="1"/>
</dbReference>
<dbReference type="Gene3D" id="3.30.70.100">
    <property type="match status" value="1"/>
</dbReference>
<dbReference type="AlphaFoldDB" id="A0A2J6RX71"/>
<evidence type="ECO:0000313" key="1">
    <source>
        <dbReference type="EMBL" id="PMD43109.1"/>
    </source>
</evidence>
<reference evidence="1 2" key="1">
    <citation type="submission" date="2016-04" db="EMBL/GenBank/DDBJ databases">
        <title>A degradative enzymes factory behind the ericoid mycorrhizal symbiosis.</title>
        <authorList>
            <consortium name="DOE Joint Genome Institute"/>
            <person name="Martino E."/>
            <person name="Morin E."/>
            <person name="Grelet G."/>
            <person name="Kuo A."/>
            <person name="Kohler A."/>
            <person name="Daghino S."/>
            <person name="Barry K."/>
            <person name="Choi C."/>
            <person name="Cichocki N."/>
            <person name="Clum A."/>
            <person name="Copeland A."/>
            <person name="Hainaut M."/>
            <person name="Haridas S."/>
            <person name="Labutti K."/>
            <person name="Lindquist E."/>
            <person name="Lipzen A."/>
            <person name="Khouja H.-R."/>
            <person name="Murat C."/>
            <person name="Ohm R."/>
            <person name="Olson A."/>
            <person name="Spatafora J."/>
            <person name="Veneault-Fourrey C."/>
            <person name="Henrissat B."/>
            <person name="Grigoriev I."/>
            <person name="Martin F."/>
            <person name="Perotto S."/>
        </authorList>
    </citation>
    <scope>NUCLEOTIDE SEQUENCE [LARGE SCALE GENOMIC DNA]</scope>
    <source>
        <strain evidence="1 2">F</strain>
    </source>
</reference>
<dbReference type="Proteomes" id="UP000235786">
    <property type="component" value="Unassembled WGS sequence"/>
</dbReference>
<organism evidence="1 2">
    <name type="scientific">Hyaloscypha variabilis (strain UAMH 11265 / GT02V1 / F)</name>
    <name type="common">Meliniomyces variabilis</name>
    <dbReference type="NCBI Taxonomy" id="1149755"/>
    <lineage>
        <taxon>Eukaryota</taxon>
        <taxon>Fungi</taxon>
        <taxon>Dikarya</taxon>
        <taxon>Ascomycota</taxon>
        <taxon>Pezizomycotina</taxon>
        <taxon>Leotiomycetes</taxon>
        <taxon>Helotiales</taxon>
        <taxon>Hyaloscyphaceae</taxon>
        <taxon>Hyaloscypha</taxon>
        <taxon>Hyaloscypha variabilis</taxon>
    </lineage>
</organism>
<dbReference type="SUPFAM" id="SSF54909">
    <property type="entry name" value="Dimeric alpha+beta barrel"/>
    <property type="match status" value="1"/>
</dbReference>
<dbReference type="EMBL" id="KZ613942">
    <property type="protein sequence ID" value="PMD43109.1"/>
    <property type="molecule type" value="Genomic_DNA"/>
</dbReference>
<sequence length="231" mass="26677">MRVICPLSACCSYEKRDQFLALLSDIAVVTKESEPRTISYGWFQSAKDNPEVPNHYVRGFEVYEDESALVDVHRMSGPYKKMRASVGPDKILERPTDLRFLQPTSIGFMTRGGMDVFEIDDHLNEDNRSLVVVQEIRPKQGSKQKLLKDFEVLACHVQNFDKGTACFWVLEYLEEYSDNGIVVFSTFDTDTEYQKHINCQKMEETRNNINENTDSVRTTKWRYTGIGFSGR</sequence>
<dbReference type="OrthoDB" id="5361133at2759"/>
<name>A0A2J6RX71_HYAVF</name>